<dbReference type="EMBL" id="JAVDQF010000001">
    <property type="protein sequence ID" value="MDR6271151.1"/>
    <property type="molecule type" value="Genomic_DNA"/>
</dbReference>
<sequence>MDREEVVSVASPEDVLAYVPHFLGYWPQRSLVVLALRGKQLGASLRLDLPDRSASFPEQIRYARNVAGHLSVDDRADGALLAVYAGIDWRDAADPGYDRLMFCLAQSLASAGLPVREAWWVGETKWRDYLCRDASCCPFDGYSLKTVLNSALSAELVFRGSCYEPDLAAAMELPETSPARRAAGRAAFEAAGRGVSLGQPEAAEFDRALRHWEAALSTEDSVPDAVVPDTAVPDTAVPDAVRPDAAASGMPGAGTSAGGMGQAGRLAVWLCNPHLRDAILVLALADRSRAAEKGAAELLLGSPELVPDWPRLARLEAILRQIVALHGIKAVPGTAGSGGVLAEESCSGEPCSGPTLRGAAVAALTGLGWLEWCRGRGSRAGAHLDAALALQPGYRLAALFLQLIESGLLCNWAKNEATAWQRGPEAA</sequence>
<protein>
    <recommendedName>
        <fullName evidence="3">DUF4192 domain-containing protein</fullName>
    </recommendedName>
</protein>
<proteinExistence type="predicted"/>
<dbReference type="InterPro" id="IPR025447">
    <property type="entry name" value="DUF4192"/>
</dbReference>
<keyword evidence="2" id="KW-1185">Reference proteome</keyword>
<evidence type="ECO:0000313" key="1">
    <source>
        <dbReference type="EMBL" id="MDR6271151.1"/>
    </source>
</evidence>
<dbReference type="RefSeq" id="WP_309800772.1">
    <property type="nucleotide sequence ID" value="NZ_BAAAHY010000006.1"/>
</dbReference>
<dbReference type="Proteomes" id="UP001185069">
    <property type="component" value="Unassembled WGS sequence"/>
</dbReference>
<name>A0ABU1JFC6_9MICC</name>
<gene>
    <name evidence="1" type="ORF">JOE69_003389</name>
</gene>
<reference evidence="1 2" key="1">
    <citation type="submission" date="2023-07" db="EMBL/GenBank/DDBJ databases">
        <title>Sequencing the genomes of 1000 actinobacteria strains.</title>
        <authorList>
            <person name="Klenk H.-P."/>
        </authorList>
    </citation>
    <scope>NUCLEOTIDE SEQUENCE [LARGE SCALE GENOMIC DNA]</scope>
    <source>
        <strain evidence="1 2">DSM 14555</strain>
    </source>
</reference>
<evidence type="ECO:0000313" key="2">
    <source>
        <dbReference type="Proteomes" id="UP001185069"/>
    </source>
</evidence>
<accession>A0ABU1JFC6</accession>
<evidence type="ECO:0008006" key="3">
    <source>
        <dbReference type="Google" id="ProtNLM"/>
    </source>
</evidence>
<organism evidence="1 2">
    <name type="scientific">Arthrobacter russicus</name>
    <dbReference type="NCBI Taxonomy" id="172040"/>
    <lineage>
        <taxon>Bacteria</taxon>
        <taxon>Bacillati</taxon>
        <taxon>Actinomycetota</taxon>
        <taxon>Actinomycetes</taxon>
        <taxon>Micrococcales</taxon>
        <taxon>Micrococcaceae</taxon>
        <taxon>Arthrobacter</taxon>
    </lineage>
</organism>
<comment type="caution">
    <text evidence="1">The sequence shown here is derived from an EMBL/GenBank/DDBJ whole genome shotgun (WGS) entry which is preliminary data.</text>
</comment>
<dbReference type="Pfam" id="PF13830">
    <property type="entry name" value="DUF4192"/>
    <property type="match status" value="1"/>
</dbReference>